<keyword evidence="3" id="KW-0223">Dioxygenase</keyword>
<gene>
    <name evidence="8" type="ORF">NLI96_g9961</name>
</gene>
<dbReference type="GO" id="GO:0005783">
    <property type="term" value="C:endoplasmic reticulum"/>
    <property type="evidence" value="ECO:0007669"/>
    <property type="project" value="TreeGrafter"/>
</dbReference>
<dbReference type="Pfam" id="PF13640">
    <property type="entry name" value="2OG-FeII_Oxy_3"/>
    <property type="match status" value="1"/>
</dbReference>
<evidence type="ECO:0000256" key="6">
    <source>
        <dbReference type="SAM" id="MobiDB-lite"/>
    </source>
</evidence>
<keyword evidence="5" id="KW-0408">Iron</keyword>
<dbReference type="InterPro" id="IPR005123">
    <property type="entry name" value="Oxoglu/Fe-dep_dioxygenase_dom"/>
</dbReference>
<keyword evidence="2" id="KW-0479">Metal-binding</keyword>
<keyword evidence="4" id="KW-0560">Oxidoreductase</keyword>
<keyword evidence="9" id="KW-1185">Reference proteome</keyword>
<evidence type="ECO:0000256" key="3">
    <source>
        <dbReference type="ARBA" id="ARBA00022964"/>
    </source>
</evidence>
<dbReference type="Proteomes" id="UP001212997">
    <property type="component" value="Unassembled WGS sequence"/>
</dbReference>
<dbReference type="Gene3D" id="2.60.120.620">
    <property type="entry name" value="q2cbj1_9rhob like domain"/>
    <property type="match status" value="1"/>
</dbReference>
<evidence type="ECO:0000256" key="1">
    <source>
        <dbReference type="ARBA" id="ARBA00001961"/>
    </source>
</evidence>
<evidence type="ECO:0000256" key="2">
    <source>
        <dbReference type="ARBA" id="ARBA00022723"/>
    </source>
</evidence>
<dbReference type="InterPro" id="IPR006620">
    <property type="entry name" value="Pro_4_hyd_alph"/>
</dbReference>
<dbReference type="InterPro" id="IPR044862">
    <property type="entry name" value="Pro_4_hyd_alph_FE2OG_OXY"/>
</dbReference>
<evidence type="ECO:0000259" key="7">
    <source>
        <dbReference type="PROSITE" id="PS51471"/>
    </source>
</evidence>
<comment type="cofactor">
    <cofactor evidence="1">
        <name>L-ascorbate</name>
        <dbReference type="ChEBI" id="CHEBI:38290"/>
    </cofactor>
</comment>
<sequence length="254" mass="28480">MAKKKQTSLNNKPAPNPVTSRTTRTSSTTPSATIRFPAVSQKHDLECRELLEDQILLIDEFFSPEECKTFVKFIDSLPLELTPPKKRGEAERVNHRISITSLDFAQALWAVLAPHLPEFPYPSSVKRPAGSNLRRAPNTLNTNIRMYKYTPGQHFGPHYDDSVRDPLTGAKSEWTLLIYLSGAEDGVVGGETMFYKDERGKPRETIVAPLTRGTALLHRSALSLSHGNECLLHEGSEVRSGTKYILRSDLMFMN</sequence>
<evidence type="ECO:0000256" key="5">
    <source>
        <dbReference type="ARBA" id="ARBA00023004"/>
    </source>
</evidence>
<reference evidence="8" key="1">
    <citation type="submission" date="2022-07" db="EMBL/GenBank/DDBJ databases">
        <title>Genome Sequence of Physisporinus lineatus.</title>
        <authorList>
            <person name="Buettner E."/>
        </authorList>
    </citation>
    <scope>NUCLEOTIDE SEQUENCE</scope>
    <source>
        <strain evidence="8">VT162</strain>
    </source>
</reference>
<protein>
    <recommendedName>
        <fullName evidence="7">Fe2OG dioxygenase domain-containing protein</fullName>
    </recommendedName>
</protein>
<dbReference type="SMART" id="SM00702">
    <property type="entry name" value="P4Hc"/>
    <property type="match status" value="1"/>
</dbReference>
<dbReference type="AlphaFoldDB" id="A0AAD5UZR0"/>
<evidence type="ECO:0000313" key="8">
    <source>
        <dbReference type="EMBL" id="KAJ3478152.1"/>
    </source>
</evidence>
<feature type="domain" description="Fe2OG dioxygenase" evidence="7">
    <location>
        <begin position="139"/>
        <end position="254"/>
    </location>
</feature>
<comment type="caution">
    <text evidence="8">The sequence shown here is derived from an EMBL/GenBank/DDBJ whole genome shotgun (WGS) entry which is preliminary data.</text>
</comment>
<dbReference type="PANTHER" id="PTHR10869">
    <property type="entry name" value="PROLYL 4-HYDROXYLASE ALPHA SUBUNIT"/>
    <property type="match status" value="1"/>
</dbReference>
<dbReference type="PROSITE" id="PS51471">
    <property type="entry name" value="FE2OG_OXY"/>
    <property type="match status" value="1"/>
</dbReference>
<dbReference type="PANTHER" id="PTHR10869:SF236">
    <property type="entry name" value="PROLYL 4-HYDROXYLASE ALPHA SUBUNIT DOMAIN-CONTAINING PROTEIN"/>
    <property type="match status" value="1"/>
</dbReference>
<feature type="compositionally biased region" description="Low complexity" evidence="6">
    <location>
        <begin position="19"/>
        <end position="33"/>
    </location>
</feature>
<dbReference type="GO" id="GO:0004656">
    <property type="term" value="F:procollagen-proline 4-dioxygenase activity"/>
    <property type="evidence" value="ECO:0007669"/>
    <property type="project" value="TreeGrafter"/>
</dbReference>
<dbReference type="GO" id="GO:0005506">
    <property type="term" value="F:iron ion binding"/>
    <property type="evidence" value="ECO:0007669"/>
    <property type="project" value="InterPro"/>
</dbReference>
<accession>A0AAD5UZR0</accession>
<organism evidence="8 9">
    <name type="scientific">Meripilus lineatus</name>
    <dbReference type="NCBI Taxonomy" id="2056292"/>
    <lineage>
        <taxon>Eukaryota</taxon>
        <taxon>Fungi</taxon>
        <taxon>Dikarya</taxon>
        <taxon>Basidiomycota</taxon>
        <taxon>Agaricomycotina</taxon>
        <taxon>Agaricomycetes</taxon>
        <taxon>Polyporales</taxon>
        <taxon>Meripilaceae</taxon>
        <taxon>Meripilus</taxon>
    </lineage>
</organism>
<proteinExistence type="predicted"/>
<dbReference type="InterPro" id="IPR045054">
    <property type="entry name" value="P4HA-like"/>
</dbReference>
<feature type="region of interest" description="Disordered" evidence="6">
    <location>
        <begin position="1"/>
        <end position="33"/>
    </location>
</feature>
<dbReference type="EMBL" id="JANAWD010000534">
    <property type="protein sequence ID" value="KAJ3478152.1"/>
    <property type="molecule type" value="Genomic_DNA"/>
</dbReference>
<name>A0AAD5UZR0_9APHY</name>
<dbReference type="GO" id="GO:0031418">
    <property type="term" value="F:L-ascorbic acid binding"/>
    <property type="evidence" value="ECO:0007669"/>
    <property type="project" value="InterPro"/>
</dbReference>
<evidence type="ECO:0000313" key="9">
    <source>
        <dbReference type="Proteomes" id="UP001212997"/>
    </source>
</evidence>
<evidence type="ECO:0000256" key="4">
    <source>
        <dbReference type="ARBA" id="ARBA00023002"/>
    </source>
</evidence>